<organism evidence="1 2">
    <name type="scientific">Vaccinium darrowii</name>
    <dbReference type="NCBI Taxonomy" id="229202"/>
    <lineage>
        <taxon>Eukaryota</taxon>
        <taxon>Viridiplantae</taxon>
        <taxon>Streptophyta</taxon>
        <taxon>Embryophyta</taxon>
        <taxon>Tracheophyta</taxon>
        <taxon>Spermatophyta</taxon>
        <taxon>Magnoliopsida</taxon>
        <taxon>eudicotyledons</taxon>
        <taxon>Gunneridae</taxon>
        <taxon>Pentapetalae</taxon>
        <taxon>asterids</taxon>
        <taxon>Ericales</taxon>
        <taxon>Ericaceae</taxon>
        <taxon>Vaccinioideae</taxon>
        <taxon>Vaccinieae</taxon>
        <taxon>Vaccinium</taxon>
    </lineage>
</organism>
<sequence>MAKRFKLRISRVMTSFQTCNSKDPSTLPSDPFPSFLLQLSSPAKPHHHRSSFKRHVSSAFTSTGCGLCSNKNSHTRSQPEFKWQKEDKWHVVAIKAYNNDDDDDNTPRQKIYNSSASGHSSDDLFPPPPPPPPTTVAAQKKLRIRKKKTTGGGVRLRISTSSAETGLFSSEADEPGSEEESETLVSTSRSLSTSDSSNPTSRRKPKTKKKKSYRRRSEKSRGRESSVDGGGGESPARLSVFKRLIPCGVLEGKVKESYAVVKKSEDPKEDFKRSMMEMVVEKQMFEERELEQLLECFLSLNSRHHHGVIVEAFTEIWEALFSTSTVKKKKSSTASAGPPSVSSASLNKC</sequence>
<reference evidence="1 2" key="1">
    <citation type="journal article" date="2021" name="Hortic Res">
        <title>High-quality reference genome and annotation aids understanding of berry development for evergreen blueberry (Vaccinium darrowii).</title>
        <authorList>
            <person name="Yu J."/>
            <person name="Hulse-Kemp A.M."/>
            <person name="Babiker E."/>
            <person name="Staton M."/>
        </authorList>
    </citation>
    <scope>NUCLEOTIDE SEQUENCE [LARGE SCALE GENOMIC DNA]</scope>
    <source>
        <strain evidence="2">cv. NJ 8807/NJ 8810</strain>
        <tissue evidence="1">Young leaf</tissue>
    </source>
</reference>
<name>A0ACB7YHD0_9ERIC</name>
<evidence type="ECO:0000313" key="2">
    <source>
        <dbReference type="Proteomes" id="UP000828048"/>
    </source>
</evidence>
<evidence type="ECO:0000313" key="1">
    <source>
        <dbReference type="EMBL" id="KAH7852582.1"/>
    </source>
</evidence>
<dbReference type="Proteomes" id="UP000828048">
    <property type="component" value="Chromosome 8"/>
</dbReference>
<gene>
    <name evidence="1" type="ORF">Vadar_026698</name>
</gene>
<protein>
    <submittedName>
        <fullName evidence="1">Uncharacterized protein</fullName>
    </submittedName>
</protein>
<accession>A0ACB7YHD0</accession>
<keyword evidence="2" id="KW-1185">Reference proteome</keyword>
<proteinExistence type="predicted"/>
<comment type="caution">
    <text evidence="1">The sequence shown here is derived from an EMBL/GenBank/DDBJ whole genome shotgun (WGS) entry which is preliminary data.</text>
</comment>
<dbReference type="EMBL" id="CM037158">
    <property type="protein sequence ID" value="KAH7852582.1"/>
    <property type="molecule type" value="Genomic_DNA"/>
</dbReference>